<dbReference type="GO" id="GO:0008395">
    <property type="term" value="F:steroid hydroxylase activity"/>
    <property type="evidence" value="ECO:0007669"/>
    <property type="project" value="TreeGrafter"/>
</dbReference>
<dbReference type="AlphaFoldDB" id="A0A4Y2IU58"/>
<protein>
    <submittedName>
        <fullName evidence="8">Cytochrome P450 3A8</fullName>
    </submittedName>
</protein>
<keyword evidence="7" id="KW-0472">Membrane</keyword>
<keyword evidence="4" id="KW-0560">Oxidoreductase</keyword>
<comment type="similarity">
    <text evidence="1">Belongs to the cytochrome P450 family.</text>
</comment>
<keyword evidence="6" id="KW-0503">Monooxygenase</keyword>
<evidence type="ECO:0000256" key="4">
    <source>
        <dbReference type="ARBA" id="ARBA00023002"/>
    </source>
</evidence>
<dbReference type="InterPro" id="IPR036396">
    <property type="entry name" value="Cyt_P450_sf"/>
</dbReference>
<keyword evidence="7" id="KW-0812">Transmembrane</keyword>
<dbReference type="InterPro" id="IPR001128">
    <property type="entry name" value="Cyt_P450"/>
</dbReference>
<feature type="non-terminal residue" evidence="8">
    <location>
        <position position="132"/>
    </location>
</feature>
<dbReference type="PANTHER" id="PTHR24302">
    <property type="entry name" value="CYTOCHROME P450 FAMILY 3"/>
    <property type="match status" value="1"/>
</dbReference>
<keyword evidence="9" id="KW-1185">Reference proteome</keyword>
<dbReference type="EMBL" id="BGPR01002945">
    <property type="protein sequence ID" value="GBM81411.1"/>
    <property type="molecule type" value="Genomic_DNA"/>
</dbReference>
<dbReference type="GO" id="GO:0020037">
    <property type="term" value="F:heme binding"/>
    <property type="evidence" value="ECO:0007669"/>
    <property type="project" value="InterPro"/>
</dbReference>
<dbReference type="Proteomes" id="UP000499080">
    <property type="component" value="Unassembled WGS sequence"/>
</dbReference>
<dbReference type="Gene3D" id="1.10.630.10">
    <property type="entry name" value="Cytochrome P450"/>
    <property type="match status" value="1"/>
</dbReference>
<evidence type="ECO:0000256" key="2">
    <source>
        <dbReference type="ARBA" id="ARBA00022617"/>
    </source>
</evidence>
<evidence type="ECO:0000313" key="9">
    <source>
        <dbReference type="Proteomes" id="UP000499080"/>
    </source>
</evidence>
<dbReference type="SUPFAM" id="SSF48264">
    <property type="entry name" value="Cytochrome P450"/>
    <property type="match status" value="1"/>
</dbReference>
<name>A0A4Y2IU58_ARAVE</name>
<dbReference type="PANTHER" id="PTHR24302:SF15">
    <property type="entry name" value="FATTY-ACID PEROXYGENASE"/>
    <property type="match status" value="1"/>
</dbReference>
<dbReference type="Pfam" id="PF00067">
    <property type="entry name" value="p450"/>
    <property type="match status" value="1"/>
</dbReference>
<organism evidence="8 9">
    <name type="scientific">Araneus ventricosus</name>
    <name type="common">Orbweaver spider</name>
    <name type="synonym">Epeira ventricosa</name>
    <dbReference type="NCBI Taxonomy" id="182803"/>
    <lineage>
        <taxon>Eukaryota</taxon>
        <taxon>Metazoa</taxon>
        <taxon>Ecdysozoa</taxon>
        <taxon>Arthropoda</taxon>
        <taxon>Chelicerata</taxon>
        <taxon>Arachnida</taxon>
        <taxon>Araneae</taxon>
        <taxon>Araneomorphae</taxon>
        <taxon>Entelegynae</taxon>
        <taxon>Araneoidea</taxon>
        <taxon>Araneidae</taxon>
        <taxon>Araneus</taxon>
    </lineage>
</organism>
<feature type="transmembrane region" description="Helical" evidence="7">
    <location>
        <begin position="6"/>
        <end position="28"/>
    </location>
</feature>
<dbReference type="GO" id="GO:0005506">
    <property type="term" value="F:iron ion binding"/>
    <property type="evidence" value="ECO:0007669"/>
    <property type="project" value="InterPro"/>
</dbReference>
<accession>A0A4Y2IU58</accession>
<dbReference type="GO" id="GO:0016705">
    <property type="term" value="F:oxidoreductase activity, acting on paired donors, with incorporation or reduction of molecular oxygen"/>
    <property type="evidence" value="ECO:0007669"/>
    <property type="project" value="InterPro"/>
</dbReference>
<keyword evidence="7" id="KW-1133">Transmembrane helix</keyword>
<sequence length="132" mass="15372">MYGEEFLAQSVGITLSLGIISILFFFWYSSKDFDYWKKRGIPYVQPLPIIGSSYSLLWKPSHEIDLERYRKLGPVYGQFDGSRPVLVIADLKLIREVLVKEFPSFINRRVSYFKNGDSIVDAILFVLHGEEW</sequence>
<keyword evidence="5" id="KW-0408">Iron</keyword>
<gene>
    <name evidence="8" type="primary">CYP3A8_6</name>
    <name evidence="8" type="ORF">AVEN_250805_1</name>
</gene>
<evidence type="ECO:0000256" key="7">
    <source>
        <dbReference type="SAM" id="Phobius"/>
    </source>
</evidence>
<keyword evidence="2" id="KW-0349">Heme</keyword>
<evidence type="ECO:0000256" key="1">
    <source>
        <dbReference type="ARBA" id="ARBA00010617"/>
    </source>
</evidence>
<keyword evidence="3" id="KW-0479">Metal-binding</keyword>
<proteinExistence type="inferred from homology"/>
<evidence type="ECO:0000256" key="5">
    <source>
        <dbReference type="ARBA" id="ARBA00023004"/>
    </source>
</evidence>
<comment type="caution">
    <text evidence="8">The sequence shown here is derived from an EMBL/GenBank/DDBJ whole genome shotgun (WGS) entry which is preliminary data.</text>
</comment>
<evidence type="ECO:0000313" key="8">
    <source>
        <dbReference type="EMBL" id="GBM81411.1"/>
    </source>
</evidence>
<evidence type="ECO:0000256" key="6">
    <source>
        <dbReference type="ARBA" id="ARBA00023033"/>
    </source>
</evidence>
<dbReference type="InterPro" id="IPR050705">
    <property type="entry name" value="Cytochrome_P450_3A"/>
</dbReference>
<evidence type="ECO:0000256" key="3">
    <source>
        <dbReference type="ARBA" id="ARBA00022723"/>
    </source>
</evidence>
<reference evidence="8 9" key="1">
    <citation type="journal article" date="2019" name="Sci. Rep.">
        <title>Orb-weaving spider Araneus ventricosus genome elucidates the spidroin gene catalogue.</title>
        <authorList>
            <person name="Kono N."/>
            <person name="Nakamura H."/>
            <person name="Ohtoshi R."/>
            <person name="Moran D.A.P."/>
            <person name="Shinohara A."/>
            <person name="Yoshida Y."/>
            <person name="Fujiwara M."/>
            <person name="Mori M."/>
            <person name="Tomita M."/>
            <person name="Arakawa K."/>
        </authorList>
    </citation>
    <scope>NUCLEOTIDE SEQUENCE [LARGE SCALE GENOMIC DNA]</scope>
</reference>